<dbReference type="Gene3D" id="2.170.300.10">
    <property type="entry name" value="Tie2 ligand-binding domain superfamily"/>
    <property type="match status" value="1"/>
</dbReference>
<evidence type="ECO:0000256" key="1">
    <source>
        <dbReference type="PROSITE-ProRule" id="PRU00076"/>
    </source>
</evidence>
<proteinExistence type="predicted"/>
<evidence type="ECO:0000313" key="5">
    <source>
        <dbReference type="Proteomes" id="UP001152320"/>
    </source>
</evidence>
<keyword evidence="1" id="KW-0245">EGF-like domain</keyword>
<feature type="signal peptide" evidence="2">
    <location>
        <begin position="1"/>
        <end position="22"/>
    </location>
</feature>
<organism evidence="4 5">
    <name type="scientific">Holothuria leucospilota</name>
    <name type="common">Black long sea cucumber</name>
    <name type="synonym">Mertensiothuria leucospilota</name>
    <dbReference type="NCBI Taxonomy" id="206669"/>
    <lineage>
        <taxon>Eukaryota</taxon>
        <taxon>Metazoa</taxon>
        <taxon>Echinodermata</taxon>
        <taxon>Eleutherozoa</taxon>
        <taxon>Echinozoa</taxon>
        <taxon>Holothuroidea</taxon>
        <taxon>Aspidochirotacea</taxon>
        <taxon>Aspidochirotida</taxon>
        <taxon>Holothuriidae</taxon>
        <taxon>Holothuria</taxon>
    </lineage>
</organism>
<feature type="chain" id="PRO_5040448163" evidence="2">
    <location>
        <begin position="23"/>
        <end position="352"/>
    </location>
</feature>
<gene>
    <name evidence="4" type="ORF">HOLleu_14427</name>
</gene>
<dbReference type="PANTHER" id="PTHR24035">
    <property type="entry name" value="MULTIPLE EPIDERMAL GROWTH FACTOR-LIKE DOMAINS PROTEIN"/>
    <property type="match status" value="1"/>
</dbReference>
<feature type="domain" description="EGF-like" evidence="3">
    <location>
        <begin position="234"/>
        <end position="270"/>
    </location>
</feature>
<dbReference type="Proteomes" id="UP001152320">
    <property type="component" value="Chromosome 6"/>
</dbReference>
<keyword evidence="5" id="KW-1185">Reference proteome</keyword>
<dbReference type="EMBL" id="JAIZAY010000006">
    <property type="protein sequence ID" value="KAJ8040198.1"/>
    <property type="molecule type" value="Genomic_DNA"/>
</dbReference>
<evidence type="ECO:0000259" key="3">
    <source>
        <dbReference type="PROSITE" id="PS50026"/>
    </source>
</evidence>
<dbReference type="PROSITE" id="PS00022">
    <property type="entry name" value="EGF_1"/>
    <property type="match status" value="1"/>
</dbReference>
<sequence length="352" mass="39855">MQQSIPNCLVLFTVLIIFRCHGQEQVRMTMLSLNHFKSEVDHHYQCRVSPTDNDPNEVTVESLRTGWTRDTAAENPDPPDAYYTTNSRPYYRVDMYNNNNNDGFGVFGCKASKDGKKETVISTTRMRSDADIVPRNDLFTQTVSIGDKDVTISMNITTEEFLVNELRWRNNTNLWDGSMPGTDPNFGADTFTFDEPIQLYHTGIYECHRQGDRASAKHGLNLLIVRACPSTRWGPPDCEGVCDSCYNGGICDENTGRCVCAPGFRGENCLTACGGNRMGYDCEQRCAYSGDRKDRCRGFLFCLVHPLGCRCNTGFRGLDCDTGKNCFPHETVERTLHYFHRASRLENCYPLH</sequence>
<dbReference type="InterPro" id="IPR013783">
    <property type="entry name" value="Ig-like_fold"/>
</dbReference>
<dbReference type="PANTHER" id="PTHR24035:SF109">
    <property type="entry name" value="PROTEIN DRAPER"/>
    <property type="match status" value="1"/>
</dbReference>
<dbReference type="AlphaFoldDB" id="A0A9Q1HCB6"/>
<reference evidence="4" key="1">
    <citation type="submission" date="2021-10" db="EMBL/GenBank/DDBJ databases">
        <title>Tropical sea cucumber genome reveals ecological adaptation and Cuvierian tubules defense mechanism.</title>
        <authorList>
            <person name="Chen T."/>
        </authorList>
    </citation>
    <scope>NUCLEOTIDE SEQUENCE</scope>
    <source>
        <strain evidence="4">Nanhai2018</strain>
        <tissue evidence="4">Muscle</tissue>
    </source>
</reference>
<dbReference type="InterPro" id="IPR000742">
    <property type="entry name" value="EGF"/>
</dbReference>
<dbReference type="Gene3D" id="2.60.40.10">
    <property type="entry name" value="Immunoglobulins"/>
    <property type="match status" value="1"/>
</dbReference>
<comment type="caution">
    <text evidence="1">Lacks conserved residue(s) required for the propagation of feature annotation.</text>
</comment>
<feature type="disulfide bond" evidence="1">
    <location>
        <begin position="260"/>
        <end position="269"/>
    </location>
</feature>
<dbReference type="OrthoDB" id="1668230at2759"/>
<evidence type="ECO:0000256" key="2">
    <source>
        <dbReference type="SAM" id="SignalP"/>
    </source>
</evidence>
<dbReference type="InterPro" id="IPR052108">
    <property type="entry name" value="MEGF/SIB"/>
</dbReference>
<name>A0A9Q1HCB6_HOLLE</name>
<keyword evidence="2" id="KW-0732">Signal</keyword>
<keyword evidence="4" id="KW-0675">Receptor</keyword>
<evidence type="ECO:0000313" key="4">
    <source>
        <dbReference type="EMBL" id="KAJ8040198.1"/>
    </source>
</evidence>
<comment type="caution">
    <text evidence="4">The sequence shown here is derived from an EMBL/GenBank/DDBJ whole genome shotgun (WGS) entry which is preliminary data.</text>
</comment>
<protein>
    <submittedName>
        <fullName evidence="4">Angiopoietin-1 receptor</fullName>
    </submittedName>
</protein>
<accession>A0A9Q1HCB6</accession>
<dbReference type="PROSITE" id="PS50026">
    <property type="entry name" value="EGF_3"/>
    <property type="match status" value="1"/>
</dbReference>
<keyword evidence="1" id="KW-1015">Disulfide bond</keyword>